<name>A0A8S3B8B8_9BILA</name>
<dbReference type="Proteomes" id="UP000681720">
    <property type="component" value="Unassembled WGS sequence"/>
</dbReference>
<dbReference type="EMBL" id="CAJOBJ010182720">
    <property type="protein sequence ID" value="CAF4924412.1"/>
    <property type="molecule type" value="Genomic_DNA"/>
</dbReference>
<dbReference type="InterPro" id="IPR011333">
    <property type="entry name" value="SKP1/BTB/POZ_sf"/>
</dbReference>
<feature type="non-terminal residue" evidence="4">
    <location>
        <position position="1"/>
    </location>
</feature>
<gene>
    <name evidence="2" type="ORF">BYL167_LOCUS41640</name>
    <name evidence="3" type="ORF">BYL167_LOCUS44430</name>
    <name evidence="4" type="ORF">GIL414_LOCUS46344</name>
    <name evidence="5" type="ORF">GIL414_LOCUS52982</name>
</gene>
<proteinExistence type="predicted"/>
<dbReference type="InterPro" id="IPR000210">
    <property type="entry name" value="BTB/POZ_dom"/>
</dbReference>
<dbReference type="EMBL" id="CAJOBJ010145281">
    <property type="protein sequence ID" value="CAF4781069.1"/>
    <property type="molecule type" value="Genomic_DNA"/>
</dbReference>
<feature type="domain" description="BTB" evidence="1">
    <location>
        <begin position="1"/>
        <end position="38"/>
    </location>
</feature>
<dbReference type="Pfam" id="PF00651">
    <property type="entry name" value="BTB"/>
    <property type="match status" value="1"/>
</dbReference>
<accession>A0A8S3B8B8</accession>
<reference evidence="4" key="1">
    <citation type="submission" date="2021-02" db="EMBL/GenBank/DDBJ databases">
        <authorList>
            <person name="Nowell W R."/>
        </authorList>
    </citation>
    <scope>NUCLEOTIDE SEQUENCE</scope>
</reference>
<dbReference type="Proteomes" id="UP000681967">
    <property type="component" value="Unassembled WGS sequence"/>
</dbReference>
<evidence type="ECO:0000313" key="6">
    <source>
        <dbReference type="Proteomes" id="UP000681720"/>
    </source>
</evidence>
<evidence type="ECO:0000313" key="5">
    <source>
        <dbReference type="EMBL" id="CAF4924412.1"/>
    </source>
</evidence>
<dbReference type="Gene3D" id="3.30.710.10">
    <property type="entry name" value="Potassium Channel Kv1.1, Chain A"/>
    <property type="match status" value="1"/>
</dbReference>
<evidence type="ECO:0000313" key="3">
    <source>
        <dbReference type="EMBL" id="CAF4709761.1"/>
    </source>
</evidence>
<dbReference type="AlphaFoldDB" id="A0A8S3B8B8"/>
<protein>
    <recommendedName>
        <fullName evidence="1">BTB domain-containing protein</fullName>
    </recommendedName>
</protein>
<dbReference type="CDD" id="cd18186">
    <property type="entry name" value="BTB_POZ_ZBTB_KLHL-like"/>
    <property type="match status" value="1"/>
</dbReference>
<sequence length="41" mass="4738">MKQVIIFMYTGRCELDESNCYALLDAAGRYDIKDLKVHTGR</sequence>
<dbReference type="EMBL" id="CAJOBH010106076">
    <property type="protein sequence ID" value="CAF4637757.1"/>
    <property type="molecule type" value="Genomic_DNA"/>
</dbReference>
<evidence type="ECO:0000259" key="1">
    <source>
        <dbReference type="Pfam" id="PF00651"/>
    </source>
</evidence>
<organism evidence="4 6">
    <name type="scientific">Rotaria magnacalcarata</name>
    <dbReference type="NCBI Taxonomy" id="392030"/>
    <lineage>
        <taxon>Eukaryota</taxon>
        <taxon>Metazoa</taxon>
        <taxon>Spiralia</taxon>
        <taxon>Gnathifera</taxon>
        <taxon>Rotifera</taxon>
        <taxon>Eurotatoria</taxon>
        <taxon>Bdelloidea</taxon>
        <taxon>Philodinida</taxon>
        <taxon>Philodinidae</taxon>
        <taxon>Rotaria</taxon>
    </lineage>
</organism>
<evidence type="ECO:0000313" key="2">
    <source>
        <dbReference type="EMBL" id="CAF4637757.1"/>
    </source>
</evidence>
<dbReference type="EMBL" id="CAJOBH010120685">
    <property type="protein sequence ID" value="CAF4709761.1"/>
    <property type="molecule type" value="Genomic_DNA"/>
</dbReference>
<dbReference type="SUPFAM" id="SSF54695">
    <property type="entry name" value="POZ domain"/>
    <property type="match status" value="1"/>
</dbReference>
<evidence type="ECO:0000313" key="4">
    <source>
        <dbReference type="EMBL" id="CAF4781069.1"/>
    </source>
</evidence>
<comment type="caution">
    <text evidence="4">The sequence shown here is derived from an EMBL/GenBank/DDBJ whole genome shotgun (WGS) entry which is preliminary data.</text>
</comment>